<protein>
    <submittedName>
        <fullName evidence="1">Uncharacterized protein</fullName>
    </submittedName>
</protein>
<gene>
    <name evidence="1" type="ORF">L248_0013</name>
</gene>
<dbReference type="Proteomes" id="UP000030647">
    <property type="component" value="Unassembled WGS sequence"/>
</dbReference>
<keyword evidence="2" id="KW-1185">Reference proteome</keyword>
<proteinExistence type="predicted"/>
<reference evidence="2" key="1">
    <citation type="journal article" date="2013" name="Genome Announc.">
        <title>Whole-Genome Sequencing of Lactobacillus shenzhenensis Strain LY-73T.</title>
        <authorList>
            <person name="Lin Z."/>
            <person name="Liu Z."/>
            <person name="Yang R."/>
            <person name="Zou Y."/>
            <person name="Wan D."/>
            <person name="Chen J."/>
            <person name="Guo M."/>
            <person name="Zhao J."/>
            <person name="Fang C."/>
            <person name="Yang R."/>
            <person name="Liu F."/>
        </authorList>
    </citation>
    <scope>NUCLEOTIDE SEQUENCE [LARGE SCALE GENOMIC DNA]</scope>
    <source>
        <strain evidence="2">LY-73</strain>
    </source>
</reference>
<sequence length="44" mass="4996">MAGLQAVYFNSRTPQEDATVWDDKTGEPVKIFQFTHPPRGCDLK</sequence>
<dbReference type="EMBL" id="KI271582">
    <property type="protein sequence ID" value="ERL66335.1"/>
    <property type="molecule type" value="Genomic_DNA"/>
</dbReference>
<name>U4TSD9_9LACO</name>
<dbReference type="HOGENOM" id="CLU_3217994_0_0_9"/>
<accession>U4TSD9</accession>
<organism evidence="1 2">
    <name type="scientific">Schleiferilactobacillus shenzhenensis LY-73</name>
    <dbReference type="NCBI Taxonomy" id="1231336"/>
    <lineage>
        <taxon>Bacteria</taxon>
        <taxon>Bacillati</taxon>
        <taxon>Bacillota</taxon>
        <taxon>Bacilli</taxon>
        <taxon>Lactobacillales</taxon>
        <taxon>Lactobacillaceae</taxon>
        <taxon>Schleiferilactobacillus</taxon>
    </lineage>
</organism>
<evidence type="ECO:0000313" key="2">
    <source>
        <dbReference type="Proteomes" id="UP000030647"/>
    </source>
</evidence>
<evidence type="ECO:0000313" key="1">
    <source>
        <dbReference type="EMBL" id="ERL66335.1"/>
    </source>
</evidence>
<dbReference type="AlphaFoldDB" id="U4TSD9"/>